<comment type="similarity">
    <text evidence="2">Belongs to the EMC6 family.</text>
</comment>
<evidence type="ECO:0000313" key="9">
    <source>
        <dbReference type="EMBL" id="KAK5987699.1"/>
    </source>
</evidence>
<name>A0ABR0S6B8_9HYPO</name>
<sequence>MLSEQEYHIRPIVQESVLHNSRTLSNLHSLTASIFGVTAGVLGLESYDGFLLYLVFSLITSILFYTIQIAPDSLKEGRSLFDSGRFYHSAFDLWTGGIFSGLSGFILTWTLFYGLVRA</sequence>
<gene>
    <name evidence="9" type="ORF">PT974_11831</name>
</gene>
<protein>
    <recommendedName>
        <fullName evidence="3">ER membrane protein complex subunit 6</fullName>
    </recommendedName>
</protein>
<reference evidence="9 10" key="1">
    <citation type="submission" date="2024-01" db="EMBL/GenBank/DDBJ databases">
        <title>Complete genome of Cladobotryum mycophilum ATHUM6906.</title>
        <authorList>
            <person name="Christinaki A.C."/>
            <person name="Myridakis A.I."/>
            <person name="Kouvelis V.N."/>
        </authorList>
    </citation>
    <scope>NUCLEOTIDE SEQUENCE [LARGE SCALE GENOMIC DNA]</scope>
    <source>
        <strain evidence="9 10">ATHUM6906</strain>
    </source>
</reference>
<evidence type="ECO:0000256" key="2">
    <source>
        <dbReference type="ARBA" id="ARBA00009436"/>
    </source>
</evidence>
<dbReference type="PANTHER" id="PTHR20994">
    <property type="entry name" value="ER MEMBRANE PROTEIN COMPLEX SUBUNIT 6"/>
    <property type="match status" value="1"/>
</dbReference>
<evidence type="ECO:0000256" key="1">
    <source>
        <dbReference type="ARBA" id="ARBA00004477"/>
    </source>
</evidence>
<dbReference type="PANTHER" id="PTHR20994:SF0">
    <property type="entry name" value="ER MEMBRANE PROTEIN COMPLEX SUBUNIT 6"/>
    <property type="match status" value="1"/>
</dbReference>
<accession>A0ABR0S6B8</accession>
<keyword evidence="4 8" id="KW-0812">Transmembrane</keyword>
<feature type="transmembrane region" description="Helical" evidence="8">
    <location>
        <begin position="91"/>
        <end position="116"/>
    </location>
</feature>
<proteinExistence type="inferred from homology"/>
<feature type="transmembrane region" description="Helical" evidence="8">
    <location>
        <begin position="50"/>
        <end position="70"/>
    </location>
</feature>
<organism evidence="9 10">
    <name type="scientific">Cladobotryum mycophilum</name>
    <dbReference type="NCBI Taxonomy" id="491253"/>
    <lineage>
        <taxon>Eukaryota</taxon>
        <taxon>Fungi</taxon>
        <taxon>Dikarya</taxon>
        <taxon>Ascomycota</taxon>
        <taxon>Pezizomycotina</taxon>
        <taxon>Sordariomycetes</taxon>
        <taxon>Hypocreomycetidae</taxon>
        <taxon>Hypocreales</taxon>
        <taxon>Hypocreaceae</taxon>
        <taxon>Cladobotryum</taxon>
    </lineage>
</organism>
<dbReference type="InterPro" id="IPR008504">
    <property type="entry name" value="Emc6"/>
</dbReference>
<keyword evidence="5" id="KW-0256">Endoplasmic reticulum</keyword>
<comment type="caution">
    <text evidence="9">The sequence shown here is derived from an EMBL/GenBank/DDBJ whole genome shotgun (WGS) entry which is preliminary data.</text>
</comment>
<evidence type="ECO:0000256" key="7">
    <source>
        <dbReference type="ARBA" id="ARBA00023136"/>
    </source>
</evidence>
<keyword evidence="10" id="KW-1185">Reference proteome</keyword>
<keyword evidence="7 8" id="KW-0472">Membrane</keyword>
<keyword evidence="6 8" id="KW-1133">Transmembrane helix</keyword>
<evidence type="ECO:0000256" key="6">
    <source>
        <dbReference type="ARBA" id="ARBA00022989"/>
    </source>
</evidence>
<dbReference type="EMBL" id="JAVFKD010000016">
    <property type="protein sequence ID" value="KAK5987699.1"/>
    <property type="molecule type" value="Genomic_DNA"/>
</dbReference>
<dbReference type="Proteomes" id="UP001338125">
    <property type="component" value="Unassembled WGS sequence"/>
</dbReference>
<dbReference type="InterPro" id="IPR029008">
    <property type="entry name" value="EMC6-like"/>
</dbReference>
<evidence type="ECO:0000256" key="8">
    <source>
        <dbReference type="SAM" id="Phobius"/>
    </source>
</evidence>
<evidence type="ECO:0000256" key="4">
    <source>
        <dbReference type="ARBA" id="ARBA00022692"/>
    </source>
</evidence>
<comment type="subcellular location">
    <subcellularLocation>
        <location evidence="1">Endoplasmic reticulum membrane</location>
        <topology evidence="1">Multi-pass membrane protein</topology>
    </subcellularLocation>
</comment>
<evidence type="ECO:0000313" key="10">
    <source>
        <dbReference type="Proteomes" id="UP001338125"/>
    </source>
</evidence>
<evidence type="ECO:0000256" key="3">
    <source>
        <dbReference type="ARBA" id="ARBA00020827"/>
    </source>
</evidence>
<evidence type="ECO:0000256" key="5">
    <source>
        <dbReference type="ARBA" id="ARBA00022824"/>
    </source>
</evidence>
<feature type="transmembrane region" description="Helical" evidence="8">
    <location>
        <begin position="27"/>
        <end position="44"/>
    </location>
</feature>
<dbReference type="Pfam" id="PF07019">
    <property type="entry name" value="EMC6"/>
    <property type="match status" value="1"/>
</dbReference>